<evidence type="ECO:0000259" key="1">
    <source>
        <dbReference type="Pfam" id="PF13556"/>
    </source>
</evidence>
<organism evidence="2">
    <name type="scientific">Baileyella intestinalis</name>
    <dbReference type="NCBI Taxonomy" id="2606709"/>
    <lineage>
        <taxon>Bacteria</taxon>
        <taxon>Bacillati</taxon>
        <taxon>Bacillota</taxon>
        <taxon>Clostridia</taxon>
        <taxon>Peptostreptococcales</taxon>
        <taxon>Anaerovoracaceae</taxon>
        <taxon>Baileyella</taxon>
    </lineage>
</organism>
<dbReference type="InterPro" id="IPR025736">
    <property type="entry name" value="PucR_C-HTH_dom"/>
</dbReference>
<dbReference type="InterPro" id="IPR051448">
    <property type="entry name" value="CdaR-like_regulators"/>
</dbReference>
<sequence length="520" mass="59960">MDFREITEILGKNHEISMVCHGAGENIHRVRLWDGKGCKEDRSTLFFGYGIQYDELPEQCILAAKNVNEITEIVRKSWKNNSRSLAIINMEDYVSVFNEVQDLVASHYNSSFYSYLTEVAGRVGNYDSLVDIASQSFGASLIFIDMNFRILSYSTQVPVTDKIWSDNIKKGYCDYEFIQEVKKLRSLQQSFSDETPVEVTCMSSPFRKIASRVYCRDTCIGILILIEGDHSYRQDHYEMLKSLSHVLSGFVMIHSPELLYQTDEYHQFLYNVFIGAPLESQPASYRNLKFKGPHRLVYLRPGDGAPLQTSEFEFEQCIKKRLECQVVSNRESALVIIEETEAADLEGILGSYRKGPGLVAGISRAFYKNQELIEAIRDAKDAMEIGLSVDPEKNIFSFEEYGMYVMIRNVSRNENVMRYCHPAFLTLMEYDDEHEGSLLDTLEEFLRSGQSIKDTAENLYMHRNTVIYRLKKIEELTAVDLRDPETSFNLRFSFAIRKIGGERTRELVGEHRENLHSKHK</sequence>
<dbReference type="RefSeq" id="WP_154572224.1">
    <property type="nucleotide sequence ID" value="NZ_VUNB01000003.1"/>
</dbReference>
<dbReference type="AlphaFoldDB" id="A0A6A8M7T2"/>
<proteinExistence type="predicted"/>
<dbReference type="EMBL" id="VUNB01000003">
    <property type="protein sequence ID" value="MST68750.1"/>
    <property type="molecule type" value="Genomic_DNA"/>
</dbReference>
<dbReference type="PANTHER" id="PTHR33744:SF1">
    <property type="entry name" value="DNA-BINDING TRANSCRIPTIONAL ACTIVATOR ADER"/>
    <property type="match status" value="1"/>
</dbReference>
<name>A0A6A8M7T2_9FIRM</name>
<protein>
    <recommendedName>
        <fullName evidence="1">PucR C-terminal helix-turn-helix domain-containing protein</fullName>
    </recommendedName>
</protein>
<accession>A0A6A8M7T2</accession>
<dbReference type="PANTHER" id="PTHR33744">
    <property type="entry name" value="CARBOHYDRATE DIACID REGULATOR"/>
    <property type="match status" value="1"/>
</dbReference>
<dbReference type="InterPro" id="IPR042070">
    <property type="entry name" value="PucR_C-HTH_sf"/>
</dbReference>
<reference evidence="2" key="1">
    <citation type="submission" date="2019-09" db="EMBL/GenBank/DDBJ databases">
        <title>In-depth cultivation of the pig gut microbiome towards novel bacterial diversity and tailored functional studies.</title>
        <authorList>
            <person name="Wylensek D."/>
            <person name="Hitch T.C.A."/>
            <person name="Clavel T."/>
        </authorList>
    </citation>
    <scope>NUCLEOTIDE SEQUENCE</scope>
    <source>
        <strain evidence="2">RF-744-FAT-WT-3</strain>
    </source>
</reference>
<dbReference type="Gene3D" id="1.10.10.2840">
    <property type="entry name" value="PucR C-terminal helix-turn-helix domain"/>
    <property type="match status" value="1"/>
</dbReference>
<feature type="domain" description="PucR C-terminal helix-turn-helix" evidence="1">
    <location>
        <begin position="438"/>
        <end position="495"/>
    </location>
</feature>
<gene>
    <name evidence="2" type="ORF">FYJ66_03985</name>
</gene>
<comment type="caution">
    <text evidence="2">The sequence shown here is derived from an EMBL/GenBank/DDBJ whole genome shotgun (WGS) entry which is preliminary data.</text>
</comment>
<dbReference type="Pfam" id="PF13556">
    <property type="entry name" value="HTH_30"/>
    <property type="match status" value="1"/>
</dbReference>
<evidence type="ECO:0000313" key="2">
    <source>
        <dbReference type="EMBL" id="MST68750.1"/>
    </source>
</evidence>